<dbReference type="Gene3D" id="3.70.10.10">
    <property type="match status" value="1"/>
</dbReference>
<protein>
    <submittedName>
        <fullName evidence="1">Uncharacterized protein</fullName>
    </submittedName>
</protein>
<dbReference type="RefSeq" id="WP_230756820.1">
    <property type="nucleotide sequence ID" value="NZ_JAINWA010000003.1"/>
</dbReference>
<proteinExistence type="predicted"/>
<dbReference type="EMBL" id="JAINWA010000003">
    <property type="protein sequence ID" value="MCD1655519.1"/>
    <property type="molecule type" value="Genomic_DNA"/>
</dbReference>
<evidence type="ECO:0000313" key="1">
    <source>
        <dbReference type="EMBL" id="MCD1655519.1"/>
    </source>
</evidence>
<dbReference type="Proteomes" id="UP001198163">
    <property type="component" value="Unassembled WGS sequence"/>
</dbReference>
<evidence type="ECO:0000313" key="2">
    <source>
        <dbReference type="Proteomes" id="UP001198163"/>
    </source>
</evidence>
<keyword evidence="2" id="KW-1185">Reference proteome</keyword>
<dbReference type="AlphaFoldDB" id="A0AAE3ELD5"/>
<organism evidence="1 2">
    <name type="scientific">Teretinema zuelzerae</name>
    <dbReference type="NCBI Taxonomy" id="156"/>
    <lineage>
        <taxon>Bacteria</taxon>
        <taxon>Pseudomonadati</taxon>
        <taxon>Spirochaetota</taxon>
        <taxon>Spirochaetia</taxon>
        <taxon>Spirochaetales</taxon>
        <taxon>Treponemataceae</taxon>
        <taxon>Teretinema</taxon>
    </lineage>
</organism>
<accession>A0AAE3ELD5</accession>
<comment type="caution">
    <text evidence="1">The sequence shown here is derived from an EMBL/GenBank/DDBJ whole genome shotgun (WGS) entry which is preliminary data.</text>
</comment>
<reference evidence="1" key="1">
    <citation type="submission" date="2021-08" db="EMBL/GenBank/DDBJ databases">
        <title>Comparative analyses of Brucepasteria parasyntrophica and Teretinema zuelzerae.</title>
        <authorList>
            <person name="Song Y."/>
            <person name="Brune A."/>
        </authorList>
    </citation>
    <scope>NUCLEOTIDE SEQUENCE</scope>
    <source>
        <strain evidence="1">DSM 1903</strain>
    </source>
</reference>
<name>A0AAE3ELD5_9SPIR</name>
<sequence length="185" mass="20673">MIEISKNTGTGLDYENALFVIKSISTDESRPFMCVVHAEETETGSRLVCTDGRRLHHAEIAQKIPTGEYKPLITKIAVYLKGPVDEGQFPNWQRVIPENGTDRGIINLEKTSIGRNLSQNAGFSIAFSQIIEKTGEVVNIRYLEDLPKTEWKVLSSEEKNRPLVFKRQVSGREIVAVIMPMIGAA</sequence>
<gene>
    <name evidence="1" type="ORF">K7J14_12520</name>
</gene>